<comment type="caution">
    <text evidence="3">The sequence shown here is derived from an EMBL/GenBank/DDBJ whole genome shotgun (WGS) entry which is preliminary data.</text>
</comment>
<proteinExistence type="predicted"/>
<dbReference type="SUPFAM" id="SSF47413">
    <property type="entry name" value="lambda repressor-like DNA-binding domains"/>
    <property type="match status" value="1"/>
</dbReference>
<evidence type="ECO:0000259" key="2">
    <source>
        <dbReference type="PROSITE" id="PS50943"/>
    </source>
</evidence>
<evidence type="ECO:0000313" key="3">
    <source>
        <dbReference type="EMBL" id="GAE44593.1"/>
    </source>
</evidence>
<dbReference type="PANTHER" id="PTHR46558">
    <property type="entry name" value="TRACRIPTIONAL REGULATORY PROTEIN-RELATED-RELATED"/>
    <property type="match status" value="1"/>
</dbReference>
<dbReference type="Pfam" id="PF01381">
    <property type="entry name" value="HTH_3"/>
    <property type="match status" value="1"/>
</dbReference>
<dbReference type="eggNOG" id="COG1813">
    <property type="taxonomic scope" value="Bacteria"/>
</dbReference>
<accession>W4RL41</accession>
<name>W4RL41_9BACI</name>
<dbReference type="Gene3D" id="1.10.260.40">
    <property type="entry name" value="lambda repressor-like DNA-binding domains"/>
    <property type="match status" value="1"/>
</dbReference>
<evidence type="ECO:0000256" key="1">
    <source>
        <dbReference type="ARBA" id="ARBA00023125"/>
    </source>
</evidence>
<keyword evidence="4" id="KW-1185">Reference proteome</keyword>
<keyword evidence="1" id="KW-0238">DNA-binding</keyword>
<dbReference type="AlphaFoldDB" id="W4RL41"/>
<dbReference type="PANTHER" id="PTHR46558:SF4">
    <property type="entry name" value="DNA-BIDING PHAGE PROTEIN"/>
    <property type="match status" value="1"/>
</dbReference>
<protein>
    <recommendedName>
        <fullName evidence="2">HTH cro/C1-type domain-containing protein</fullName>
    </recommendedName>
</protein>
<dbReference type="InterPro" id="IPR001387">
    <property type="entry name" value="Cro/C1-type_HTH"/>
</dbReference>
<dbReference type="InterPro" id="IPR010982">
    <property type="entry name" value="Lambda_DNA-bd_dom_sf"/>
</dbReference>
<dbReference type="SMART" id="SM00530">
    <property type="entry name" value="HTH_XRE"/>
    <property type="match status" value="1"/>
</dbReference>
<sequence>MTAIGQNIKMCRERIGISQEELALKIRVGTRTIQRYESGEQTPTLQTILKISTASMSLRQS</sequence>
<organism evidence="3 4">
    <name type="scientific">Mesobacillus boroniphilus JCM 21738</name>
    <dbReference type="NCBI Taxonomy" id="1294265"/>
    <lineage>
        <taxon>Bacteria</taxon>
        <taxon>Bacillati</taxon>
        <taxon>Bacillota</taxon>
        <taxon>Bacilli</taxon>
        <taxon>Bacillales</taxon>
        <taxon>Bacillaceae</taxon>
        <taxon>Mesobacillus</taxon>
    </lineage>
</organism>
<dbReference type="Proteomes" id="UP000018949">
    <property type="component" value="Unassembled WGS sequence"/>
</dbReference>
<reference evidence="3 4" key="1">
    <citation type="submission" date="2013-12" db="EMBL/GenBank/DDBJ databases">
        <title>NBRP : Genome information of microbial organism related human and environment.</title>
        <authorList>
            <person name="Hattori M."/>
            <person name="Oshima K."/>
            <person name="Inaba H."/>
            <person name="Suda W."/>
            <person name="Sakamoto M."/>
            <person name="Iino T."/>
            <person name="Kitahara M."/>
            <person name="Oshida Y."/>
            <person name="Iida T."/>
            <person name="Kudo T."/>
            <person name="Itoh T."/>
            <person name="Ahmed I."/>
            <person name="Ohkuma M."/>
        </authorList>
    </citation>
    <scope>NUCLEOTIDE SEQUENCE [LARGE SCALE GENOMIC DNA]</scope>
    <source>
        <strain evidence="3 4">JCM 21738</strain>
    </source>
</reference>
<dbReference type="PROSITE" id="PS50943">
    <property type="entry name" value="HTH_CROC1"/>
    <property type="match status" value="1"/>
</dbReference>
<dbReference type="CDD" id="cd00093">
    <property type="entry name" value="HTH_XRE"/>
    <property type="match status" value="1"/>
</dbReference>
<feature type="domain" description="HTH cro/C1-type" evidence="2">
    <location>
        <begin position="8"/>
        <end position="54"/>
    </location>
</feature>
<dbReference type="GO" id="GO:0003677">
    <property type="term" value="F:DNA binding"/>
    <property type="evidence" value="ECO:0007669"/>
    <property type="project" value="UniProtKB-KW"/>
</dbReference>
<gene>
    <name evidence="3" type="ORF">JCM21738_1316</name>
</gene>
<evidence type="ECO:0000313" key="4">
    <source>
        <dbReference type="Proteomes" id="UP000018949"/>
    </source>
</evidence>
<dbReference type="EMBL" id="BAUW01000010">
    <property type="protein sequence ID" value="GAE44593.1"/>
    <property type="molecule type" value="Genomic_DNA"/>
</dbReference>